<sequence>MSRMIELLNRSRRRATRPSGRRLWIIAALIAISAPSMVACGGDDTASGVPPELLERRKKRAERQKQAEDSPAAEAELQVAAFDPAEEYQRPDYPVRRNPFQPDLDVLQPEPAAVDDSVRPLEPLEEFPLSSLNLVAVISETAVPRAMFVDPNGLGHFVKEGDRIGRNSGVVRVIRDNEVEIREGGADESGAVVTVRLRDQQLRVAESGLTPEEREALQRLLESEEGREAIERSYRDMAPGASATESANESASDTRFPGLAPPSRRQQ</sequence>
<proteinExistence type="predicted"/>
<comment type="caution">
    <text evidence="2">The sequence shown here is derived from an EMBL/GenBank/DDBJ whole genome shotgun (WGS) entry which is preliminary data.</text>
</comment>
<feature type="region of interest" description="Disordered" evidence="1">
    <location>
        <begin position="220"/>
        <end position="267"/>
    </location>
</feature>
<dbReference type="InterPro" id="IPR007446">
    <property type="entry name" value="PilP"/>
</dbReference>
<dbReference type="Proteomes" id="UP000321046">
    <property type="component" value="Unassembled WGS sequence"/>
</dbReference>
<reference evidence="2 3" key="1">
    <citation type="submission" date="2019-08" db="EMBL/GenBank/DDBJ databases">
        <title>Bradymonadales sp. TMQ2.</title>
        <authorList>
            <person name="Liang Q."/>
        </authorList>
    </citation>
    <scope>NUCLEOTIDE SEQUENCE [LARGE SCALE GENOMIC DNA]</scope>
    <source>
        <strain evidence="2 3">TMQ2</strain>
    </source>
</reference>
<accession>A0A5C6X5M4</accession>
<evidence type="ECO:0000313" key="2">
    <source>
        <dbReference type="EMBL" id="TXD34357.1"/>
    </source>
</evidence>
<feature type="compositionally biased region" description="Low complexity" evidence="1">
    <location>
        <begin position="241"/>
        <end position="251"/>
    </location>
</feature>
<dbReference type="Pfam" id="PF04351">
    <property type="entry name" value="PilP"/>
    <property type="match status" value="1"/>
</dbReference>
<dbReference type="Gene3D" id="2.30.30.830">
    <property type="match status" value="1"/>
</dbReference>
<evidence type="ECO:0000256" key="1">
    <source>
        <dbReference type="SAM" id="MobiDB-lite"/>
    </source>
</evidence>
<dbReference type="EMBL" id="VOSL01000055">
    <property type="protein sequence ID" value="TXD34357.1"/>
    <property type="molecule type" value="Genomic_DNA"/>
</dbReference>
<evidence type="ECO:0000313" key="3">
    <source>
        <dbReference type="Proteomes" id="UP000321046"/>
    </source>
</evidence>
<organism evidence="2 3">
    <name type="scientific">Lujinxingia vulgaris</name>
    <dbReference type="NCBI Taxonomy" id="2600176"/>
    <lineage>
        <taxon>Bacteria</taxon>
        <taxon>Deltaproteobacteria</taxon>
        <taxon>Bradymonadales</taxon>
        <taxon>Lujinxingiaceae</taxon>
        <taxon>Lujinxingia</taxon>
    </lineage>
</organism>
<gene>
    <name evidence="2" type="ORF">FRC96_14260</name>
</gene>
<dbReference type="OrthoDB" id="9788988at2"/>
<feature type="compositionally biased region" description="Basic and acidic residues" evidence="1">
    <location>
        <begin position="220"/>
        <end position="235"/>
    </location>
</feature>
<dbReference type="AlphaFoldDB" id="A0A5C6X5M4"/>
<name>A0A5C6X5M4_9DELT</name>
<protein>
    <submittedName>
        <fullName evidence="2">Pilus assembly protein PilP</fullName>
    </submittedName>
</protein>